<evidence type="ECO:0000313" key="1">
    <source>
        <dbReference type="EMBL" id="GGZ39268.1"/>
    </source>
</evidence>
<evidence type="ECO:0000313" key="2">
    <source>
        <dbReference type="Proteomes" id="UP000619457"/>
    </source>
</evidence>
<reference evidence="1" key="2">
    <citation type="submission" date="2020-09" db="EMBL/GenBank/DDBJ databases">
        <authorList>
            <person name="Sun Q."/>
            <person name="Kim S."/>
        </authorList>
    </citation>
    <scope>NUCLEOTIDE SEQUENCE</scope>
    <source>
        <strain evidence="1">KCTC 12368</strain>
    </source>
</reference>
<dbReference type="Proteomes" id="UP000619457">
    <property type="component" value="Unassembled WGS sequence"/>
</dbReference>
<comment type="caution">
    <text evidence="1">The sequence shown here is derived from an EMBL/GenBank/DDBJ whole genome shotgun (WGS) entry which is preliminary data.</text>
</comment>
<sequence>MGNNPVVMVDPDGEFVVLGSILLGKIVAGALIGAGVGAASYSAQTAITGNSWNWRQFGKSIGMGAAGGALAGGVGQIFGGIGNFGHELARGVTHGVTQQGVGAAFGVDPSLGGFAAGVAGSMMGSGLQALKAPQGVMMGASSLFGGAVSELSNPGTFWQGVTVSGVASGANHAAHYGINKSEDSFLIRKKRREGLSSIDLSKTPYARVMKGMCIARLYNRGKLPMLDEQFPDGMRIQDLFDFSTATKESGWKVTGGNYGTRYWYQNKVSKIQLHGSSVRVGDVVVGNNEPYSITMYDNSDYMAFRRIGWVHYNQFGFTHWQKARNYIWYGK</sequence>
<gene>
    <name evidence="1" type="ORF">GCM10007049_35790</name>
</gene>
<reference evidence="1" key="1">
    <citation type="journal article" date="2014" name="Int. J. Syst. Evol. Microbiol.">
        <title>Complete genome sequence of Corynebacterium casei LMG S-19264T (=DSM 44701T), isolated from a smear-ripened cheese.</title>
        <authorList>
            <consortium name="US DOE Joint Genome Institute (JGI-PGF)"/>
            <person name="Walter F."/>
            <person name="Albersmeier A."/>
            <person name="Kalinowski J."/>
            <person name="Ruckert C."/>
        </authorList>
    </citation>
    <scope>NUCLEOTIDE SEQUENCE</scope>
    <source>
        <strain evidence="1">KCTC 12368</strain>
    </source>
</reference>
<keyword evidence="2" id="KW-1185">Reference proteome</keyword>
<dbReference type="EMBL" id="BMWX01000008">
    <property type="protein sequence ID" value="GGZ39268.1"/>
    <property type="molecule type" value="Genomic_DNA"/>
</dbReference>
<organism evidence="1 2">
    <name type="scientific">Echinicola pacifica</name>
    <dbReference type="NCBI Taxonomy" id="346377"/>
    <lineage>
        <taxon>Bacteria</taxon>
        <taxon>Pseudomonadati</taxon>
        <taxon>Bacteroidota</taxon>
        <taxon>Cytophagia</taxon>
        <taxon>Cytophagales</taxon>
        <taxon>Cyclobacteriaceae</taxon>
        <taxon>Echinicola</taxon>
    </lineage>
</organism>
<protein>
    <submittedName>
        <fullName evidence="1">Uncharacterized protein</fullName>
    </submittedName>
</protein>
<dbReference type="AlphaFoldDB" id="A0A918QBL8"/>
<name>A0A918QBL8_9BACT</name>
<accession>A0A918QBL8</accession>
<proteinExistence type="predicted"/>